<dbReference type="EMBL" id="FNYS01000035">
    <property type="protein sequence ID" value="SEJ41368.1"/>
    <property type="molecule type" value="Genomic_DNA"/>
</dbReference>
<dbReference type="AlphaFoldDB" id="A0A163YPF2"/>
<organism evidence="2 4">
    <name type="scientific">Myroides marinus</name>
    <dbReference type="NCBI Taxonomy" id="703342"/>
    <lineage>
        <taxon>Bacteria</taxon>
        <taxon>Pseudomonadati</taxon>
        <taxon>Bacteroidota</taxon>
        <taxon>Flavobacteriia</taxon>
        <taxon>Flavobacteriales</taxon>
        <taxon>Flavobacteriaceae</taxon>
        <taxon>Myroides</taxon>
    </lineage>
</organism>
<feature type="transmembrane region" description="Helical" evidence="1">
    <location>
        <begin position="74"/>
        <end position="92"/>
    </location>
</feature>
<dbReference type="OrthoDB" id="1362378at2"/>
<proteinExistence type="predicted"/>
<keyword evidence="1" id="KW-1133">Transmembrane helix</keyword>
<evidence type="ECO:0000313" key="3">
    <source>
        <dbReference type="EMBL" id="SEJ41368.1"/>
    </source>
</evidence>
<sequence>MTKEKALKIFLGFLSGIVATIIGTEVYLLLFTNYELIGDFEFIRSIGLIGRLTAIGSLFNLLLFTYFINRKLDFLAIGCILAVIILTIVTQLV</sequence>
<accession>A0A163YPF2</accession>
<protein>
    <recommendedName>
        <fullName evidence="6">DUF1634 domain-containing protein</fullName>
    </recommendedName>
</protein>
<feature type="transmembrane region" description="Helical" evidence="1">
    <location>
        <begin position="9"/>
        <end position="30"/>
    </location>
</feature>
<dbReference type="RefSeq" id="WP_038984878.1">
    <property type="nucleotide sequence ID" value="NZ_FNYS01000035.1"/>
</dbReference>
<dbReference type="Proteomes" id="UP000183077">
    <property type="component" value="Unassembled WGS sequence"/>
</dbReference>
<evidence type="ECO:0008006" key="6">
    <source>
        <dbReference type="Google" id="ProtNLM"/>
    </source>
</evidence>
<dbReference type="EMBL" id="LQNU01000058">
    <property type="protein sequence ID" value="KZE79970.1"/>
    <property type="molecule type" value="Genomic_DNA"/>
</dbReference>
<evidence type="ECO:0000313" key="2">
    <source>
        <dbReference type="EMBL" id="KZE79970.1"/>
    </source>
</evidence>
<reference evidence="2 4" key="1">
    <citation type="submission" date="2016-01" db="EMBL/GenBank/DDBJ databases">
        <title>Whole genome sequencing of Myroides marinus L41.</title>
        <authorList>
            <person name="Hong K.W."/>
        </authorList>
    </citation>
    <scope>NUCLEOTIDE SEQUENCE [LARGE SCALE GENOMIC DNA]</scope>
    <source>
        <strain evidence="2 4">L41</strain>
    </source>
</reference>
<name>A0A163YPF2_9FLAO</name>
<reference evidence="3 5" key="2">
    <citation type="submission" date="2016-10" db="EMBL/GenBank/DDBJ databases">
        <authorList>
            <person name="de Groot N.N."/>
        </authorList>
    </citation>
    <scope>NUCLEOTIDE SEQUENCE [LARGE SCALE GENOMIC DNA]</scope>
    <source>
        <strain evidence="3 5">DSM 23048</strain>
    </source>
</reference>
<keyword evidence="4" id="KW-1185">Reference proteome</keyword>
<dbReference type="Proteomes" id="UP000076630">
    <property type="component" value="Unassembled WGS sequence"/>
</dbReference>
<evidence type="ECO:0000313" key="5">
    <source>
        <dbReference type="Proteomes" id="UP000183077"/>
    </source>
</evidence>
<feature type="transmembrane region" description="Helical" evidence="1">
    <location>
        <begin position="42"/>
        <end position="67"/>
    </location>
</feature>
<gene>
    <name evidence="2" type="ORF">AV926_10845</name>
    <name evidence="3" type="ORF">SAMN04488018_13512</name>
</gene>
<keyword evidence="1" id="KW-0472">Membrane</keyword>
<keyword evidence="1" id="KW-0812">Transmembrane</keyword>
<dbReference type="GeneID" id="82258821"/>
<evidence type="ECO:0000313" key="4">
    <source>
        <dbReference type="Proteomes" id="UP000076630"/>
    </source>
</evidence>
<evidence type="ECO:0000256" key="1">
    <source>
        <dbReference type="SAM" id="Phobius"/>
    </source>
</evidence>